<organism evidence="2 3">
    <name type="scientific">Pseudodesulfovibrio aespoeensis (strain ATCC 700646 / DSM 10631 / Aspo-2)</name>
    <name type="common">Desulfovibrio aespoeensis</name>
    <dbReference type="NCBI Taxonomy" id="643562"/>
    <lineage>
        <taxon>Bacteria</taxon>
        <taxon>Pseudomonadati</taxon>
        <taxon>Thermodesulfobacteriota</taxon>
        <taxon>Desulfovibrionia</taxon>
        <taxon>Desulfovibrionales</taxon>
        <taxon>Desulfovibrionaceae</taxon>
    </lineage>
</organism>
<dbReference type="Proteomes" id="UP000002191">
    <property type="component" value="Chromosome"/>
</dbReference>
<feature type="transmembrane region" description="Helical" evidence="1">
    <location>
        <begin position="12"/>
        <end position="30"/>
    </location>
</feature>
<dbReference type="EMBL" id="CP002431">
    <property type="protein sequence ID" value="ADU62536.1"/>
    <property type="molecule type" value="Genomic_DNA"/>
</dbReference>
<protein>
    <submittedName>
        <fullName evidence="2">Uncharacterized protein</fullName>
    </submittedName>
</protein>
<dbReference type="AlphaFoldDB" id="E6VWN5"/>
<keyword evidence="3" id="KW-1185">Reference proteome</keyword>
<accession>E6VWN5</accession>
<evidence type="ECO:0000313" key="2">
    <source>
        <dbReference type="EMBL" id="ADU62536.1"/>
    </source>
</evidence>
<gene>
    <name evidence="2" type="ordered locus">Daes_1522</name>
</gene>
<dbReference type="STRING" id="643562.Daes_1522"/>
<dbReference type="InterPro" id="IPR054615">
    <property type="entry name" value="Symport_access"/>
</dbReference>
<dbReference type="HOGENOM" id="CLU_3057909_0_0_7"/>
<evidence type="ECO:0000256" key="1">
    <source>
        <dbReference type="SAM" id="Phobius"/>
    </source>
</evidence>
<sequence length="48" mass="5117">MMMGFGSIEIAVAFWLSIGSAALCIVYGIVNWNNTGAQAGKTVHEEDL</sequence>
<dbReference type="NCBIfam" id="NF045580">
    <property type="entry name" value="symport_access"/>
    <property type="match status" value="1"/>
</dbReference>
<keyword evidence="1" id="KW-1133">Transmembrane helix</keyword>
<name>E6VWN5_PSEA9</name>
<dbReference type="KEGG" id="das:Daes_1522"/>
<keyword evidence="1" id="KW-0812">Transmembrane</keyword>
<reference evidence="3" key="1">
    <citation type="submission" date="2010-12" db="EMBL/GenBank/DDBJ databases">
        <title>Complete sequence of Desulfovibrio aespoeensis Aspo-2.</title>
        <authorList>
            <consortium name="US DOE Joint Genome Institute"/>
            <person name="Lucas S."/>
            <person name="Copeland A."/>
            <person name="Lapidus A."/>
            <person name="Cheng J.-F."/>
            <person name="Goodwin L."/>
            <person name="Pitluck S."/>
            <person name="Chertkov O."/>
            <person name="Misra M."/>
            <person name="Detter J.C."/>
            <person name="Han C."/>
            <person name="Tapia R."/>
            <person name="Land M."/>
            <person name="Hauser L."/>
            <person name="Kyrpides N."/>
            <person name="Ivanova N."/>
            <person name="Ovchinnikova G."/>
            <person name="Pedersen K."/>
            <person name="Jagevall S."/>
            <person name="Hazen T."/>
            <person name="Woyke T."/>
        </authorList>
    </citation>
    <scope>NUCLEOTIDE SEQUENCE [LARGE SCALE GENOMIC DNA]</scope>
    <source>
        <strain evidence="3">ATCC 700646 / DSM 10631 / Aspo-2</strain>
    </source>
</reference>
<keyword evidence="1" id="KW-0472">Membrane</keyword>
<dbReference type="RefSeq" id="WP_013514463.1">
    <property type="nucleotide sequence ID" value="NC_014844.1"/>
</dbReference>
<proteinExistence type="predicted"/>
<reference evidence="2 3" key="2">
    <citation type="journal article" date="2014" name="Genome Announc.">
        <title>Complete Genome Sequence of the Subsurface, Mesophilic Sulfate-Reducing Bacterium Desulfovibrio aespoeensis Aspo-2.</title>
        <authorList>
            <person name="Pedersen K."/>
            <person name="Bengtsson A."/>
            <person name="Edlund J."/>
            <person name="Rabe L."/>
            <person name="Hazen T."/>
            <person name="Chakraborty R."/>
            <person name="Goodwin L."/>
            <person name="Shapiro N."/>
        </authorList>
    </citation>
    <scope>NUCLEOTIDE SEQUENCE [LARGE SCALE GENOMIC DNA]</scope>
    <source>
        <strain evidence="3">ATCC 700646 / DSM 10631 / Aspo-2</strain>
    </source>
</reference>
<evidence type="ECO:0000313" key="3">
    <source>
        <dbReference type="Proteomes" id="UP000002191"/>
    </source>
</evidence>